<reference evidence="1 2" key="1">
    <citation type="submission" date="2024-05" db="EMBL/GenBank/DDBJ databases">
        <title>A draft genome resource for the thread blight pathogen Marasmius tenuissimus strain MS-2.</title>
        <authorList>
            <person name="Yulfo-Soto G.E."/>
            <person name="Baruah I.K."/>
            <person name="Amoako-Attah I."/>
            <person name="Bukari Y."/>
            <person name="Meinhardt L.W."/>
            <person name="Bailey B.A."/>
            <person name="Cohen S.P."/>
        </authorList>
    </citation>
    <scope>NUCLEOTIDE SEQUENCE [LARGE SCALE GENOMIC DNA]</scope>
    <source>
        <strain evidence="1 2">MS-2</strain>
    </source>
</reference>
<name>A0ABR2Z9J7_9AGAR</name>
<dbReference type="EMBL" id="JBBXMP010000328">
    <property type="protein sequence ID" value="KAL0058350.1"/>
    <property type="molecule type" value="Genomic_DNA"/>
</dbReference>
<keyword evidence="2" id="KW-1185">Reference proteome</keyword>
<sequence length="233" mass="24242">MDNDFTGNTTNSDHSEPIVSLFSSGTTTAYRQSDNTAQGTGWPGTAQIGPLTAGVNAFDSTLMLDPLDESPTFSSFEAGLANPVGNGFDVNTTSSVLSEPTHISSVDTTTTVVGYFDPTAQGVEWGSADLAPSGSTGIIDAVNGYPLSYPMQVDKGSHNSTNQSYSSLPYHSDSGNALAFSYHGGGPAERSQEQFQGQTYDPAQFPTSKCYHLGTGGLKIVTMVASLEGGNIA</sequence>
<organism evidence="1 2">
    <name type="scientific">Marasmius tenuissimus</name>
    <dbReference type="NCBI Taxonomy" id="585030"/>
    <lineage>
        <taxon>Eukaryota</taxon>
        <taxon>Fungi</taxon>
        <taxon>Dikarya</taxon>
        <taxon>Basidiomycota</taxon>
        <taxon>Agaricomycotina</taxon>
        <taxon>Agaricomycetes</taxon>
        <taxon>Agaricomycetidae</taxon>
        <taxon>Agaricales</taxon>
        <taxon>Marasmiineae</taxon>
        <taxon>Marasmiaceae</taxon>
        <taxon>Marasmius</taxon>
    </lineage>
</organism>
<protein>
    <submittedName>
        <fullName evidence="1">Uncharacterized protein</fullName>
    </submittedName>
</protein>
<dbReference type="Proteomes" id="UP001437256">
    <property type="component" value="Unassembled WGS sequence"/>
</dbReference>
<comment type="caution">
    <text evidence="1">The sequence shown here is derived from an EMBL/GenBank/DDBJ whole genome shotgun (WGS) entry which is preliminary data.</text>
</comment>
<gene>
    <name evidence="1" type="ORF">AAF712_014984</name>
</gene>
<evidence type="ECO:0000313" key="1">
    <source>
        <dbReference type="EMBL" id="KAL0058350.1"/>
    </source>
</evidence>
<evidence type="ECO:0000313" key="2">
    <source>
        <dbReference type="Proteomes" id="UP001437256"/>
    </source>
</evidence>
<proteinExistence type="predicted"/>
<accession>A0ABR2Z9J7</accession>